<gene>
    <name evidence="2" type="ORF">HPG69_014725</name>
</gene>
<accession>A0A7J7EYF4</accession>
<reference evidence="2 3" key="1">
    <citation type="journal article" date="2020" name="Mol. Biol. Evol.">
        <title>Interspecific Gene Flow and the Evolution of Specialization in Black and White Rhinoceros.</title>
        <authorList>
            <person name="Moodley Y."/>
            <person name="Westbury M.V."/>
            <person name="Russo I.M."/>
            <person name="Gopalakrishnan S."/>
            <person name="Rakotoarivelo A."/>
            <person name="Olsen R.A."/>
            <person name="Prost S."/>
            <person name="Tunstall T."/>
            <person name="Ryder O.A."/>
            <person name="Dalen L."/>
            <person name="Bruford M.W."/>
        </authorList>
    </citation>
    <scope>NUCLEOTIDE SEQUENCE [LARGE SCALE GENOMIC DNA]</scope>
    <source>
        <strain evidence="2">SBR-YM</strain>
        <tissue evidence="2">Skin</tissue>
    </source>
</reference>
<dbReference type="Proteomes" id="UP000551758">
    <property type="component" value="Unassembled WGS sequence"/>
</dbReference>
<feature type="region of interest" description="Disordered" evidence="1">
    <location>
        <begin position="246"/>
        <end position="265"/>
    </location>
</feature>
<feature type="region of interest" description="Disordered" evidence="1">
    <location>
        <begin position="66"/>
        <end position="128"/>
    </location>
</feature>
<proteinExistence type="predicted"/>
<sequence>MTPVVLLETNKFGSPTINKKLFDNYDPSHLVGASLFSLKNRYTVSTNQLTNHEVLNQTPSLRSGIAKKRERGVSVTGLPTRSPGTSGDIRNPSSEELSSSQETRVTVGTSLRETPPETAPTTTMVGPATPLQSMATAGGSTRLPHLPIGAMVPAESSTEMVVAAKRISHSTFTAEAWAVTDSGTPEGTSQSRGTMFFLPQESTPIGATGNVQQVSSVLTPETTEMDLAHMAWLHWGTTVDTHVPLSTSSTGLQQADNKLQSPRLS</sequence>
<protein>
    <submittedName>
        <fullName evidence="2">Uncharacterized protein</fullName>
    </submittedName>
</protein>
<evidence type="ECO:0000313" key="3">
    <source>
        <dbReference type="Proteomes" id="UP000551758"/>
    </source>
</evidence>
<feature type="compositionally biased region" description="Polar residues" evidence="1">
    <location>
        <begin position="91"/>
        <end position="112"/>
    </location>
</feature>
<keyword evidence="3" id="KW-1185">Reference proteome</keyword>
<organism evidence="2 3">
    <name type="scientific">Diceros bicornis minor</name>
    <name type="common">South-central black rhinoceros</name>
    <dbReference type="NCBI Taxonomy" id="77932"/>
    <lineage>
        <taxon>Eukaryota</taxon>
        <taxon>Metazoa</taxon>
        <taxon>Chordata</taxon>
        <taxon>Craniata</taxon>
        <taxon>Vertebrata</taxon>
        <taxon>Euteleostomi</taxon>
        <taxon>Mammalia</taxon>
        <taxon>Eutheria</taxon>
        <taxon>Laurasiatheria</taxon>
        <taxon>Perissodactyla</taxon>
        <taxon>Rhinocerotidae</taxon>
        <taxon>Diceros</taxon>
    </lineage>
</organism>
<comment type="caution">
    <text evidence="2">The sequence shown here is derived from an EMBL/GenBank/DDBJ whole genome shotgun (WGS) entry which is preliminary data.</text>
</comment>
<name>A0A7J7EYF4_DICBM</name>
<evidence type="ECO:0000256" key="1">
    <source>
        <dbReference type="SAM" id="MobiDB-lite"/>
    </source>
</evidence>
<evidence type="ECO:0000313" key="2">
    <source>
        <dbReference type="EMBL" id="KAF5920688.1"/>
    </source>
</evidence>
<dbReference type="EMBL" id="JACDTQ010001936">
    <property type="protein sequence ID" value="KAF5920688.1"/>
    <property type="molecule type" value="Genomic_DNA"/>
</dbReference>
<dbReference type="AlphaFoldDB" id="A0A7J7EYF4"/>